<comment type="catalytic activity">
    <reaction evidence="1 6">
        <text>a uridine in RNA = a pseudouridine in RNA</text>
        <dbReference type="Rhea" id="RHEA:48348"/>
        <dbReference type="Rhea" id="RHEA-COMP:12068"/>
        <dbReference type="Rhea" id="RHEA-COMP:12069"/>
        <dbReference type="ChEBI" id="CHEBI:65314"/>
        <dbReference type="ChEBI" id="CHEBI:65315"/>
    </reaction>
</comment>
<evidence type="ECO:0000256" key="1">
    <source>
        <dbReference type="ARBA" id="ARBA00000073"/>
    </source>
</evidence>
<dbReference type="PROSITE" id="PS01129">
    <property type="entry name" value="PSI_RLU"/>
    <property type="match status" value="1"/>
</dbReference>
<evidence type="ECO:0000256" key="3">
    <source>
        <dbReference type="ARBA" id="ARBA00023235"/>
    </source>
</evidence>
<comment type="similarity">
    <text evidence="2 6">Belongs to the pseudouridine synthase RluA family.</text>
</comment>
<dbReference type="Gene3D" id="3.30.2350.10">
    <property type="entry name" value="Pseudouridine synthase"/>
    <property type="match status" value="1"/>
</dbReference>
<organism evidence="8 9">
    <name type="scientific">Mycoplasmopsis gallopavonis</name>
    <dbReference type="NCBI Taxonomy" id="76629"/>
    <lineage>
        <taxon>Bacteria</taxon>
        <taxon>Bacillati</taxon>
        <taxon>Mycoplasmatota</taxon>
        <taxon>Mycoplasmoidales</taxon>
        <taxon>Metamycoplasmataceae</taxon>
        <taxon>Mycoplasmopsis</taxon>
    </lineage>
</organism>
<dbReference type="EC" id="5.4.99.-" evidence="6"/>
<accession>A0A449AYW7</accession>
<dbReference type="GO" id="GO:0003723">
    <property type="term" value="F:RNA binding"/>
    <property type="evidence" value="ECO:0007669"/>
    <property type="project" value="UniProtKB-KW"/>
</dbReference>
<reference evidence="8 9" key="1">
    <citation type="submission" date="2019-01" db="EMBL/GenBank/DDBJ databases">
        <authorList>
            <consortium name="Pathogen Informatics"/>
        </authorList>
    </citation>
    <scope>NUCLEOTIDE SEQUENCE [LARGE SCALE GENOMIC DNA]</scope>
    <source>
        <strain evidence="8 9">NCTC10186</strain>
    </source>
</reference>
<comment type="function">
    <text evidence="6">Responsible for synthesis of pseudouridine from uracil.</text>
</comment>
<evidence type="ECO:0000313" key="8">
    <source>
        <dbReference type="EMBL" id="VEU72646.1"/>
    </source>
</evidence>
<dbReference type="InterPro" id="IPR002942">
    <property type="entry name" value="S4_RNA-bd"/>
</dbReference>
<dbReference type="OrthoDB" id="9807829at2"/>
<evidence type="ECO:0000256" key="4">
    <source>
        <dbReference type="PIRSR" id="PIRSR606225-1"/>
    </source>
</evidence>
<dbReference type="Pfam" id="PF00849">
    <property type="entry name" value="PseudoU_synth_2"/>
    <property type="match status" value="1"/>
</dbReference>
<evidence type="ECO:0000256" key="5">
    <source>
        <dbReference type="PROSITE-ProRule" id="PRU00182"/>
    </source>
</evidence>
<keyword evidence="9" id="KW-1185">Reference proteome</keyword>
<dbReference type="InterPro" id="IPR020103">
    <property type="entry name" value="PsdUridine_synth_cat_dom_sf"/>
</dbReference>
<dbReference type="SUPFAM" id="SSF55120">
    <property type="entry name" value="Pseudouridine synthase"/>
    <property type="match status" value="1"/>
</dbReference>
<feature type="domain" description="RNA-binding S4" evidence="7">
    <location>
        <begin position="10"/>
        <end position="67"/>
    </location>
</feature>
<dbReference type="PANTHER" id="PTHR21600">
    <property type="entry name" value="MITOCHONDRIAL RNA PSEUDOURIDINE SYNTHASE"/>
    <property type="match status" value="1"/>
</dbReference>
<evidence type="ECO:0000313" key="9">
    <source>
        <dbReference type="Proteomes" id="UP000289862"/>
    </source>
</evidence>
<dbReference type="CDD" id="cd02869">
    <property type="entry name" value="PseudoU_synth_RluA_like"/>
    <property type="match status" value="1"/>
</dbReference>
<dbReference type="InterPro" id="IPR006224">
    <property type="entry name" value="PsdUridine_synth_RluA-like_CS"/>
</dbReference>
<gene>
    <name evidence="8" type="primary">MCYN0100</name>
    <name evidence="8" type="ORF">NCTC10186_00112</name>
</gene>
<dbReference type="AlphaFoldDB" id="A0A449AYW7"/>
<dbReference type="InterPro" id="IPR006145">
    <property type="entry name" value="PsdUridine_synth_RsuA/RluA"/>
</dbReference>
<dbReference type="InterPro" id="IPR050188">
    <property type="entry name" value="RluA_PseudoU_synthase"/>
</dbReference>
<dbReference type="Proteomes" id="UP000289862">
    <property type="component" value="Chromosome"/>
</dbReference>
<dbReference type="InterPro" id="IPR006225">
    <property type="entry name" value="PsdUridine_synth_RluC/D"/>
</dbReference>
<evidence type="ECO:0000259" key="7">
    <source>
        <dbReference type="SMART" id="SM00363"/>
    </source>
</evidence>
<dbReference type="SUPFAM" id="SSF55174">
    <property type="entry name" value="Alpha-L RNA-binding motif"/>
    <property type="match status" value="1"/>
</dbReference>
<dbReference type="EMBL" id="LR215031">
    <property type="protein sequence ID" value="VEU72646.1"/>
    <property type="molecule type" value="Genomic_DNA"/>
</dbReference>
<dbReference type="NCBIfam" id="TIGR00005">
    <property type="entry name" value="rluA_subfam"/>
    <property type="match status" value="1"/>
</dbReference>
<dbReference type="GO" id="GO:0120159">
    <property type="term" value="F:rRNA pseudouridine synthase activity"/>
    <property type="evidence" value="ECO:0007669"/>
    <property type="project" value="UniProtKB-ARBA"/>
</dbReference>
<dbReference type="SMART" id="SM00363">
    <property type="entry name" value="S4"/>
    <property type="match status" value="1"/>
</dbReference>
<name>A0A449AYW7_9BACT</name>
<dbReference type="CDD" id="cd00165">
    <property type="entry name" value="S4"/>
    <property type="match status" value="1"/>
</dbReference>
<dbReference type="KEGG" id="mgal:NCTC10186_00112"/>
<dbReference type="InterPro" id="IPR036986">
    <property type="entry name" value="S4_RNA-bd_sf"/>
</dbReference>
<evidence type="ECO:0000256" key="2">
    <source>
        <dbReference type="ARBA" id="ARBA00010876"/>
    </source>
</evidence>
<dbReference type="Gene3D" id="3.10.290.10">
    <property type="entry name" value="RNA-binding S4 domain"/>
    <property type="match status" value="1"/>
</dbReference>
<sequence length="311" mass="35929">MIDLTVKYKERIDKYIANNTDISRNDVKQLILENAISVDGMVIIQPKFQVREGQKILIERVIDKEIHIEAQKMELDILWEDEYLCVINKPSGLIVHPAPGHTENTLVNGLLYHFKNNLSNENGLLRPGIVHRIDKDTSGLLIIAKTNEAHKLLADMFADHTINRSYLAICDGVIQDKKMRLELPIGRSVKDRQKMAVTNQNSKHAITNVTLLKTFYLDNLPKSLIKCELETGRTHQIRVHMAYIKNPIYGDPVYNKYIDEFGQRLHAYRLTFTHPITKENLIFYSKPPHDFDVAGLNFEEFIKEEEKEQNA</sequence>
<protein>
    <recommendedName>
        <fullName evidence="6">Pseudouridine synthase</fullName>
        <ecNumber evidence="6">5.4.99.-</ecNumber>
    </recommendedName>
</protein>
<dbReference type="PROSITE" id="PS50889">
    <property type="entry name" value="S4"/>
    <property type="match status" value="1"/>
</dbReference>
<dbReference type="RefSeq" id="WP_119572013.1">
    <property type="nucleotide sequence ID" value="NZ_LR215031.1"/>
</dbReference>
<feature type="active site" evidence="4">
    <location>
        <position position="134"/>
    </location>
</feature>
<proteinExistence type="inferred from homology"/>
<keyword evidence="5" id="KW-0694">RNA-binding</keyword>
<dbReference type="GO" id="GO:0000455">
    <property type="term" value="P:enzyme-directed rRNA pseudouridine synthesis"/>
    <property type="evidence" value="ECO:0007669"/>
    <property type="project" value="UniProtKB-ARBA"/>
</dbReference>
<evidence type="ECO:0000256" key="6">
    <source>
        <dbReference type="RuleBase" id="RU362028"/>
    </source>
</evidence>
<dbReference type="PANTHER" id="PTHR21600:SF44">
    <property type="entry name" value="RIBOSOMAL LARGE SUBUNIT PSEUDOURIDINE SYNTHASE D"/>
    <property type="match status" value="1"/>
</dbReference>
<keyword evidence="3 6" id="KW-0413">Isomerase</keyword>